<gene>
    <name evidence="2" type="ORF">RM553_05180</name>
</gene>
<proteinExistence type="predicted"/>
<keyword evidence="1" id="KW-1133">Transmembrane helix</keyword>
<dbReference type="EMBL" id="JAVRHQ010000004">
    <property type="protein sequence ID" value="MDT0642221.1"/>
    <property type="molecule type" value="Genomic_DNA"/>
</dbReference>
<evidence type="ECO:0008006" key="4">
    <source>
        <dbReference type="Google" id="ProtNLM"/>
    </source>
</evidence>
<accession>A0ABU3C799</accession>
<comment type="caution">
    <text evidence="2">The sequence shown here is derived from an EMBL/GenBank/DDBJ whole genome shotgun (WGS) entry which is preliminary data.</text>
</comment>
<reference evidence="2 3" key="1">
    <citation type="submission" date="2023-09" db="EMBL/GenBank/DDBJ databases">
        <authorList>
            <person name="Rey-Velasco X."/>
        </authorList>
    </citation>
    <scope>NUCLEOTIDE SEQUENCE [LARGE SCALE GENOMIC DNA]</scope>
    <source>
        <strain evidence="2 3">F363</strain>
    </source>
</reference>
<dbReference type="Proteomes" id="UP001262889">
    <property type="component" value="Unassembled WGS sequence"/>
</dbReference>
<protein>
    <recommendedName>
        <fullName evidence="4">Class IIb bacteriocin, lactobin A/cerein 7B family</fullName>
    </recommendedName>
</protein>
<evidence type="ECO:0000256" key="1">
    <source>
        <dbReference type="SAM" id="Phobius"/>
    </source>
</evidence>
<keyword evidence="1" id="KW-0812">Transmembrane</keyword>
<evidence type="ECO:0000313" key="2">
    <source>
        <dbReference type="EMBL" id="MDT0642221.1"/>
    </source>
</evidence>
<name>A0ABU3C799_9FLAO</name>
<dbReference type="RefSeq" id="WP_311533895.1">
    <property type="nucleotide sequence ID" value="NZ_JAVRHQ010000004.1"/>
</dbReference>
<evidence type="ECO:0000313" key="3">
    <source>
        <dbReference type="Proteomes" id="UP001262889"/>
    </source>
</evidence>
<organism evidence="2 3">
    <name type="scientific">Autumnicola tepida</name>
    <dbReference type="NCBI Taxonomy" id="3075595"/>
    <lineage>
        <taxon>Bacteria</taxon>
        <taxon>Pseudomonadati</taxon>
        <taxon>Bacteroidota</taxon>
        <taxon>Flavobacteriia</taxon>
        <taxon>Flavobacteriales</taxon>
        <taxon>Flavobacteriaceae</taxon>
        <taxon>Autumnicola</taxon>
    </lineage>
</organism>
<keyword evidence="1" id="KW-0472">Membrane</keyword>
<feature type="transmembrane region" description="Helical" evidence="1">
    <location>
        <begin position="20"/>
        <end position="42"/>
    </location>
</feature>
<keyword evidence="3" id="KW-1185">Reference proteome</keyword>
<sequence length="57" mass="5952">MRNLVGVEELSYIETKEIEGGAIGILTIIGAASAIIAVGAAIDYAAEQALHGWNNPR</sequence>